<dbReference type="Proteomes" id="UP001141259">
    <property type="component" value="Unassembled WGS sequence"/>
</dbReference>
<keyword evidence="2" id="KW-0732">Signal</keyword>
<dbReference type="PROSITE" id="PS51257">
    <property type="entry name" value="PROKAR_LIPOPROTEIN"/>
    <property type="match status" value="1"/>
</dbReference>
<name>A0A9X2VUT6_9PSEU</name>
<dbReference type="RefSeq" id="WP_259628509.1">
    <property type="nucleotide sequence ID" value="NZ_JANYMP010000028.1"/>
</dbReference>
<feature type="chain" id="PRO_5040971717" evidence="2">
    <location>
        <begin position="21"/>
        <end position="449"/>
    </location>
</feature>
<keyword evidence="3" id="KW-0031">Aminopeptidase</keyword>
<sequence>MKALVVAAVSAALLAGCAQSVPGRAGESSRLDPLKVAGLAITTGDSGPRPGAPAAGREARNSDGGAIDRLATSAVADIEGYWASQFPDRFDLDFEPVRQLVSYDSRGPNLRLCGTDTQGLVNAFYCSGEDVVAWDRGELLPSFDAISAVAVLAHEMGHAVQFRLGAGGNAPSIVKEQQADCYAGNYFRWVAEGNSERFQLSTGPGLNQILTTLFAIRDSAGSAFDAQGAHGTAFDRVTAFGFGFAEDPQRCARIDLEEIGKRSTQDVFDEQDGDIGFGVGNLRVDDRQALLDLKNSLAAAFPGSRVAWNGTCATTSPASYCAGGSVGIDLQALVRVGRIGDFAAFGAVASRYAVAVQESMGLSVEGVVAGQRTACLTGLWASTIVRSRKAPLELSPGDLDEAVVELLSRDSLIAGDARGTTIPSGFARVEAFRDGFLTGSAESCTTRYR</sequence>
<evidence type="ECO:0000313" key="4">
    <source>
        <dbReference type="Proteomes" id="UP001141259"/>
    </source>
</evidence>
<organism evidence="3 4">
    <name type="scientific">Umezawaea endophytica</name>
    <dbReference type="NCBI Taxonomy" id="1654476"/>
    <lineage>
        <taxon>Bacteria</taxon>
        <taxon>Bacillati</taxon>
        <taxon>Actinomycetota</taxon>
        <taxon>Actinomycetes</taxon>
        <taxon>Pseudonocardiales</taxon>
        <taxon>Pseudonocardiaceae</taxon>
        <taxon>Umezawaea</taxon>
    </lineage>
</organism>
<feature type="region of interest" description="Disordered" evidence="1">
    <location>
        <begin position="42"/>
        <end position="63"/>
    </location>
</feature>
<keyword evidence="3" id="KW-0378">Hydrolase</keyword>
<gene>
    <name evidence="3" type="ORF">NZH93_39895</name>
</gene>
<keyword evidence="4" id="KW-1185">Reference proteome</keyword>
<protein>
    <submittedName>
        <fullName evidence="3">Aminopeptidase</fullName>
    </submittedName>
</protein>
<evidence type="ECO:0000256" key="2">
    <source>
        <dbReference type="SAM" id="SignalP"/>
    </source>
</evidence>
<comment type="caution">
    <text evidence="3">The sequence shown here is derived from an EMBL/GenBank/DDBJ whole genome shotgun (WGS) entry which is preliminary data.</text>
</comment>
<reference evidence="3" key="1">
    <citation type="submission" date="2022-08" db="EMBL/GenBank/DDBJ databases">
        <authorList>
            <person name="Tistechok S."/>
            <person name="Samborskyy M."/>
            <person name="Roman I."/>
        </authorList>
    </citation>
    <scope>NUCLEOTIDE SEQUENCE</scope>
    <source>
        <strain evidence="3">DSM 103496</strain>
    </source>
</reference>
<proteinExistence type="predicted"/>
<dbReference type="EMBL" id="JANYMP010000028">
    <property type="protein sequence ID" value="MCS7483049.1"/>
    <property type="molecule type" value="Genomic_DNA"/>
</dbReference>
<dbReference type="SUPFAM" id="SSF55486">
    <property type="entry name" value="Metalloproteases ('zincins'), catalytic domain"/>
    <property type="match status" value="1"/>
</dbReference>
<keyword evidence="3" id="KW-0645">Protease</keyword>
<evidence type="ECO:0000313" key="3">
    <source>
        <dbReference type="EMBL" id="MCS7483049.1"/>
    </source>
</evidence>
<evidence type="ECO:0000256" key="1">
    <source>
        <dbReference type="SAM" id="MobiDB-lite"/>
    </source>
</evidence>
<accession>A0A9X2VUT6</accession>
<dbReference type="AlphaFoldDB" id="A0A9X2VUT6"/>
<dbReference type="GO" id="GO:0004177">
    <property type="term" value="F:aminopeptidase activity"/>
    <property type="evidence" value="ECO:0007669"/>
    <property type="project" value="UniProtKB-KW"/>
</dbReference>
<feature type="compositionally biased region" description="Low complexity" evidence="1">
    <location>
        <begin position="47"/>
        <end position="56"/>
    </location>
</feature>
<feature type="signal peptide" evidence="2">
    <location>
        <begin position="1"/>
        <end position="20"/>
    </location>
</feature>